<dbReference type="RefSeq" id="WP_145369454.1">
    <property type="nucleotide sequence ID" value="NZ_CP036275.1"/>
</dbReference>
<feature type="compositionally biased region" description="Basic and acidic residues" evidence="1">
    <location>
        <begin position="110"/>
        <end position="137"/>
    </location>
</feature>
<feature type="compositionally biased region" description="Basic and acidic residues" evidence="1">
    <location>
        <begin position="59"/>
        <end position="69"/>
    </location>
</feature>
<dbReference type="Gene3D" id="3.10.350.10">
    <property type="entry name" value="LysM domain"/>
    <property type="match status" value="1"/>
</dbReference>
<feature type="compositionally biased region" description="Basic and acidic residues" evidence="1">
    <location>
        <begin position="214"/>
        <end position="234"/>
    </location>
</feature>
<organism evidence="3 4">
    <name type="scientific">Maioricimonas rarisocia</name>
    <dbReference type="NCBI Taxonomy" id="2528026"/>
    <lineage>
        <taxon>Bacteria</taxon>
        <taxon>Pseudomonadati</taxon>
        <taxon>Planctomycetota</taxon>
        <taxon>Planctomycetia</taxon>
        <taxon>Planctomycetales</taxon>
        <taxon>Planctomycetaceae</taxon>
        <taxon>Maioricimonas</taxon>
    </lineage>
</organism>
<feature type="region of interest" description="Disordered" evidence="1">
    <location>
        <begin position="196"/>
        <end position="260"/>
    </location>
</feature>
<name>A0A517Z6L7_9PLAN</name>
<evidence type="ECO:0000256" key="1">
    <source>
        <dbReference type="SAM" id="MobiDB-lite"/>
    </source>
</evidence>
<feature type="compositionally biased region" description="Acidic residues" evidence="1">
    <location>
        <begin position="201"/>
        <end position="211"/>
    </location>
</feature>
<dbReference type="CDD" id="cd00118">
    <property type="entry name" value="LysM"/>
    <property type="match status" value="1"/>
</dbReference>
<reference evidence="3 4" key="1">
    <citation type="submission" date="2019-02" db="EMBL/GenBank/DDBJ databases">
        <title>Deep-cultivation of Planctomycetes and their phenomic and genomic characterization uncovers novel biology.</title>
        <authorList>
            <person name="Wiegand S."/>
            <person name="Jogler M."/>
            <person name="Boedeker C."/>
            <person name="Pinto D."/>
            <person name="Vollmers J."/>
            <person name="Rivas-Marin E."/>
            <person name="Kohn T."/>
            <person name="Peeters S.H."/>
            <person name="Heuer A."/>
            <person name="Rast P."/>
            <person name="Oberbeckmann S."/>
            <person name="Bunk B."/>
            <person name="Jeske O."/>
            <person name="Meyerdierks A."/>
            <person name="Storesund J.E."/>
            <person name="Kallscheuer N."/>
            <person name="Luecker S."/>
            <person name="Lage O.M."/>
            <person name="Pohl T."/>
            <person name="Merkel B.J."/>
            <person name="Hornburger P."/>
            <person name="Mueller R.-W."/>
            <person name="Bruemmer F."/>
            <person name="Labrenz M."/>
            <person name="Spormann A.M."/>
            <person name="Op den Camp H."/>
            <person name="Overmann J."/>
            <person name="Amann R."/>
            <person name="Jetten M.S.M."/>
            <person name="Mascher T."/>
            <person name="Medema M.H."/>
            <person name="Devos D.P."/>
            <person name="Kaster A.-K."/>
            <person name="Ovreas L."/>
            <person name="Rohde M."/>
            <person name="Galperin M.Y."/>
            <person name="Jogler C."/>
        </authorList>
    </citation>
    <scope>NUCLEOTIDE SEQUENCE [LARGE SCALE GENOMIC DNA]</scope>
    <source>
        <strain evidence="3 4">Mal4</strain>
    </source>
</reference>
<evidence type="ECO:0000313" key="3">
    <source>
        <dbReference type="EMBL" id="QDU38140.1"/>
    </source>
</evidence>
<feature type="region of interest" description="Disordered" evidence="1">
    <location>
        <begin position="58"/>
        <end position="94"/>
    </location>
</feature>
<dbReference type="InterPro" id="IPR052196">
    <property type="entry name" value="Bact_Kbp"/>
</dbReference>
<dbReference type="PROSITE" id="PS51782">
    <property type="entry name" value="LYSM"/>
    <property type="match status" value="1"/>
</dbReference>
<dbReference type="PANTHER" id="PTHR34700">
    <property type="entry name" value="POTASSIUM BINDING PROTEIN KBP"/>
    <property type="match status" value="1"/>
</dbReference>
<sequence length="260" mass="27854">MHSDQKLGIVLAILLIGFTAAFCFPRAPFNEAELLAVEEDLELDAEIQTLPVRAYTSLDRPRSSRKDAPAETITITREDGPDGGTGPETVAPPAIAVPSPVEIGFEVGGVDERPAPARNNTDREASTADAPSRDHNSDGATPPATYTVQYGDTLSGLAIRFLGTSRRYLDLYEANRDVLASPDDLRVGMTLRIPGGRAEQDASDDLEEALEAVESTREPDRSLDRGETAAEVRETSSPGRTASPSAAGRFRPAPRSPLTR</sequence>
<gene>
    <name evidence="3" type="ORF">Mal4_24630</name>
</gene>
<feature type="domain" description="LysM" evidence="2">
    <location>
        <begin position="144"/>
        <end position="193"/>
    </location>
</feature>
<proteinExistence type="predicted"/>
<dbReference type="OrthoDB" id="292277at2"/>
<dbReference type="KEGG" id="mri:Mal4_24630"/>
<feature type="region of interest" description="Disordered" evidence="1">
    <location>
        <begin position="106"/>
        <end position="148"/>
    </location>
</feature>
<keyword evidence="4" id="KW-1185">Reference proteome</keyword>
<dbReference type="SUPFAM" id="SSF54106">
    <property type="entry name" value="LysM domain"/>
    <property type="match status" value="1"/>
</dbReference>
<dbReference type="Proteomes" id="UP000320496">
    <property type="component" value="Chromosome"/>
</dbReference>
<dbReference type="PANTHER" id="PTHR34700:SF4">
    <property type="entry name" value="PHAGE-LIKE ELEMENT PBSX PROTEIN XKDP"/>
    <property type="match status" value="1"/>
</dbReference>
<evidence type="ECO:0000313" key="4">
    <source>
        <dbReference type="Proteomes" id="UP000320496"/>
    </source>
</evidence>
<protein>
    <submittedName>
        <fullName evidence="3">LysM domain/BON superfamily protein</fullName>
    </submittedName>
</protein>
<dbReference type="SMART" id="SM00257">
    <property type="entry name" value="LysM"/>
    <property type="match status" value="1"/>
</dbReference>
<dbReference type="Pfam" id="PF01476">
    <property type="entry name" value="LysM"/>
    <property type="match status" value="1"/>
</dbReference>
<dbReference type="AlphaFoldDB" id="A0A517Z6L7"/>
<dbReference type="EMBL" id="CP036275">
    <property type="protein sequence ID" value="QDU38140.1"/>
    <property type="molecule type" value="Genomic_DNA"/>
</dbReference>
<feature type="compositionally biased region" description="Polar residues" evidence="1">
    <location>
        <begin position="235"/>
        <end position="244"/>
    </location>
</feature>
<evidence type="ECO:0000259" key="2">
    <source>
        <dbReference type="PROSITE" id="PS51782"/>
    </source>
</evidence>
<accession>A0A517Z6L7</accession>
<dbReference type="InterPro" id="IPR018392">
    <property type="entry name" value="LysM"/>
</dbReference>
<dbReference type="InterPro" id="IPR036779">
    <property type="entry name" value="LysM_dom_sf"/>
</dbReference>